<name>A0ACD3A407_9AGAR</name>
<dbReference type="EMBL" id="ML208845">
    <property type="protein sequence ID" value="TFK60019.1"/>
    <property type="molecule type" value="Genomic_DNA"/>
</dbReference>
<sequence>MSNSDSADAQLSKTHYCTCERLCDRGKYVDAKTFLRHAGEREKDDDKQTREWENRFGSSSSSARLPSWAPSQNKSPPPRFQDIDQEMGPPLVDPELGEFGRRVPSPDPGEFGRGSPALGPFGPGRHSPWQPGEEAEEDEDEDEEGGHDFQPPGGQPGAAGIASPTSWRYDNLPRSSVERVSIMQDIIESIKTGQLEDDIKDPHQQKLASI</sequence>
<evidence type="ECO:0000313" key="2">
    <source>
        <dbReference type="Proteomes" id="UP000308600"/>
    </source>
</evidence>
<reference evidence="1 2" key="1">
    <citation type="journal article" date="2019" name="Nat. Ecol. Evol.">
        <title>Megaphylogeny resolves global patterns of mushroom evolution.</title>
        <authorList>
            <person name="Varga T."/>
            <person name="Krizsan K."/>
            <person name="Foldi C."/>
            <person name="Dima B."/>
            <person name="Sanchez-Garcia M."/>
            <person name="Sanchez-Ramirez S."/>
            <person name="Szollosi G.J."/>
            <person name="Szarkandi J.G."/>
            <person name="Papp V."/>
            <person name="Albert L."/>
            <person name="Andreopoulos W."/>
            <person name="Angelini C."/>
            <person name="Antonin V."/>
            <person name="Barry K.W."/>
            <person name="Bougher N.L."/>
            <person name="Buchanan P."/>
            <person name="Buyck B."/>
            <person name="Bense V."/>
            <person name="Catcheside P."/>
            <person name="Chovatia M."/>
            <person name="Cooper J."/>
            <person name="Damon W."/>
            <person name="Desjardin D."/>
            <person name="Finy P."/>
            <person name="Geml J."/>
            <person name="Haridas S."/>
            <person name="Hughes K."/>
            <person name="Justo A."/>
            <person name="Karasinski D."/>
            <person name="Kautmanova I."/>
            <person name="Kiss B."/>
            <person name="Kocsube S."/>
            <person name="Kotiranta H."/>
            <person name="LaButti K.M."/>
            <person name="Lechner B.E."/>
            <person name="Liimatainen K."/>
            <person name="Lipzen A."/>
            <person name="Lukacs Z."/>
            <person name="Mihaltcheva S."/>
            <person name="Morgado L.N."/>
            <person name="Niskanen T."/>
            <person name="Noordeloos M.E."/>
            <person name="Ohm R.A."/>
            <person name="Ortiz-Santana B."/>
            <person name="Ovrebo C."/>
            <person name="Racz N."/>
            <person name="Riley R."/>
            <person name="Savchenko A."/>
            <person name="Shiryaev A."/>
            <person name="Soop K."/>
            <person name="Spirin V."/>
            <person name="Szebenyi C."/>
            <person name="Tomsovsky M."/>
            <person name="Tulloss R.E."/>
            <person name="Uehling J."/>
            <person name="Grigoriev I.V."/>
            <person name="Vagvolgyi C."/>
            <person name="Papp T."/>
            <person name="Martin F.M."/>
            <person name="Miettinen O."/>
            <person name="Hibbett D.S."/>
            <person name="Nagy L.G."/>
        </authorList>
    </citation>
    <scope>NUCLEOTIDE SEQUENCE [LARGE SCALE GENOMIC DNA]</scope>
    <source>
        <strain evidence="1 2">NL-1719</strain>
    </source>
</reference>
<proteinExistence type="predicted"/>
<protein>
    <submittedName>
        <fullName evidence="1">Uncharacterized protein</fullName>
    </submittedName>
</protein>
<evidence type="ECO:0000313" key="1">
    <source>
        <dbReference type="EMBL" id="TFK60019.1"/>
    </source>
</evidence>
<keyword evidence="2" id="KW-1185">Reference proteome</keyword>
<dbReference type="Proteomes" id="UP000308600">
    <property type="component" value="Unassembled WGS sequence"/>
</dbReference>
<accession>A0ACD3A407</accession>
<gene>
    <name evidence="1" type="ORF">BDN72DRAFT_883770</name>
</gene>
<organism evidence="1 2">
    <name type="scientific">Pluteus cervinus</name>
    <dbReference type="NCBI Taxonomy" id="181527"/>
    <lineage>
        <taxon>Eukaryota</taxon>
        <taxon>Fungi</taxon>
        <taxon>Dikarya</taxon>
        <taxon>Basidiomycota</taxon>
        <taxon>Agaricomycotina</taxon>
        <taxon>Agaricomycetes</taxon>
        <taxon>Agaricomycetidae</taxon>
        <taxon>Agaricales</taxon>
        <taxon>Pluteineae</taxon>
        <taxon>Pluteaceae</taxon>
        <taxon>Pluteus</taxon>
    </lineage>
</organism>